<dbReference type="Proteomes" id="UP001500635">
    <property type="component" value="Unassembled WGS sequence"/>
</dbReference>
<organism evidence="2 3">
    <name type="scientific">Tsukamurella soli</name>
    <dbReference type="NCBI Taxonomy" id="644556"/>
    <lineage>
        <taxon>Bacteria</taxon>
        <taxon>Bacillati</taxon>
        <taxon>Actinomycetota</taxon>
        <taxon>Actinomycetes</taxon>
        <taxon>Mycobacteriales</taxon>
        <taxon>Tsukamurellaceae</taxon>
        <taxon>Tsukamurella</taxon>
    </lineage>
</organism>
<dbReference type="PROSITE" id="PS50943">
    <property type="entry name" value="HTH_CROC1"/>
    <property type="match status" value="1"/>
</dbReference>
<gene>
    <name evidence="2" type="ORF">GCM10023147_13320</name>
</gene>
<dbReference type="EMBL" id="BAABFR010000014">
    <property type="protein sequence ID" value="GAA4388103.1"/>
    <property type="molecule type" value="Genomic_DNA"/>
</dbReference>
<keyword evidence="3" id="KW-1185">Reference proteome</keyword>
<dbReference type="InterPro" id="IPR001387">
    <property type="entry name" value="Cro/C1-type_HTH"/>
</dbReference>
<protein>
    <recommendedName>
        <fullName evidence="1">HTH cro/C1-type domain-containing protein</fullName>
    </recommendedName>
</protein>
<dbReference type="CDD" id="cd00093">
    <property type="entry name" value="HTH_XRE"/>
    <property type="match status" value="1"/>
</dbReference>
<sequence>MTDPFAIDPDNAEEQLAAELAAVPFRLVDDLVSVRHRRDLTQAQVARLMNRHEAQVSRFENEVSDPRLSTVMRYAYAIGARIHLRIEEVDVHGHPMPDVPGNVLRLADHPTWDNDPFKMFAETAPLNTKVEKWVATD</sequence>
<accession>A0ABP8JBB2</accession>
<comment type="caution">
    <text evidence="2">The sequence shown here is derived from an EMBL/GenBank/DDBJ whole genome shotgun (WGS) entry which is preliminary data.</text>
</comment>
<dbReference type="InterPro" id="IPR010982">
    <property type="entry name" value="Lambda_DNA-bd_dom_sf"/>
</dbReference>
<dbReference type="SMART" id="SM00530">
    <property type="entry name" value="HTH_XRE"/>
    <property type="match status" value="1"/>
</dbReference>
<proteinExistence type="predicted"/>
<name>A0ABP8JBB2_9ACTN</name>
<evidence type="ECO:0000259" key="1">
    <source>
        <dbReference type="PROSITE" id="PS50943"/>
    </source>
</evidence>
<dbReference type="Gene3D" id="1.10.260.40">
    <property type="entry name" value="lambda repressor-like DNA-binding domains"/>
    <property type="match status" value="1"/>
</dbReference>
<dbReference type="RefSeq" id="WP_344992676.1">
    <property type="nucleotide sequence ID" value="NZ_BAABFR010000014.1"/>
</dbReference>
<feature type="domain" description="HTH cro/C1-type" evidence="1">
    <location>
        <begin position="31"/>
        <end position="89"/>
    </location>
</feature>
<dbReference type="SUPFAM" id="SSF47413">
    <property type="entry name" value="lambda repressor-like DNA-binding domains"/>
    <property type="match status" value="1"/>
</dbReference>
<reference evidence="3" key="1">
    <citation type="journal article" date="2019" name="Int. J. Syst. Evol. Microbiol.">
        <title>The Global Catalogue of Microorganisms (GCM) 10K type strain sequencing project: providing services to taxonomists for standard genome sequencing and annotation.</title>
        <authorList>
            <consortium name="The Broad Institute Genomics Platform"/>
            <consortium name="The Broad Institute Genome Sequencing Center for Infectious Disease"/>
            <person name="Wu L."/>
            <person name="Ma J."/>
        </authorList>
    </citation>
    <scope>NUCLEOTIDE SEQUENCE [LARGE SCALE GENOMIC DNA]</scope>
    <source>
        <strain evidence="3">JCM 17688</strain>
    </source>
</reference>
<evidence type="ECO:0000313" key="3">
    <source>
        <dbReference type="Proteomes" id="UP001500635"/>
    </source>
</evidence>
<evidence type="ECO:0000313" key="2">
    <source>
        <dbReference type="EMBL" id="GAA4388103.1"/>
    </source>
</evidence>